<dbReference type="AlphaFoldDB" id="A0A8S4PRF7"/>
<comment type="caution">
    <text evidence="2">The sequence shown here is derived from an EMBL/GenBank/DDBJ whole genome shotgun (WGS) entry which is preliminary data.</text>
</comment>
<protein>
    <submittedName>
        <fullName evidence="2">Uncharacterized protein</fullName>
    </submittedName>
</protein>
<dbReference type="OrthoDB" id="10046286at2759"/>
<dbReference type="InterPro" id="IPR009704">
    <property type="entry name" value="EURL_prot"/>
</dbReference>
<reference evidence="2" key="1">
    <citation type="submission" date="2022-03" db="EMBL/GenBank/DDBJ databases">
        <authorList>
            <person name="Martin C."/>
        </authorList>
    </citation>
    <scope>NUCLEOTIDE SEQUENCE</scope>
</reference>
<dbReference type="PANTHER" id="PTHR15961:SF3">
    <property type="entry name" value="PROTEIN EURL HOMOLOG"/>
    <property type="match status" value="1"/>
</dbReference>
<feature type="region of interest" description="Disordered" evidence="1">
    <location>
        <begin position="203"/>
        <end position="284"/>
    </location>
</feature>
<feature type="region of interest" description="Disordered" evidence="1">
    <location>
        <begin position="307"/>
        <end position="337"/>
    </location>
</feature>
<evidence type="ECO:0000256" key="1">
    <source>
        <dbReference type="SAM" id="MobiDB-lite"/>
    </source>
</evidence>
<dbReference type="EMBL" id="CAIIXF020000010">
    <property type="protein sequence ID" value="CAH1796056.1"/>
    <property type="molecule type" value="Genomic_DNA"/>
</dbReference>
<gene>
    <name evidence="2" type="ORF">OFUS_LOCUS20509</name>
</gene>
<proteinExistence type="predicted"/>
<feature type="compositionally biased region" description="Low complexity" evidence="1">
    <location>
        <begin position="224"/>
        <end position="240"/>
    </location>
</feature>
<dbReference type="PANTHER" id="PTHR15961">
    <property type="entry name" value="PROTEIN EURL HOMOLOG"/>
    <property type="match status" value="1"/>
</dbReference>
<name>A0A8S4PRF7_OWEFU</name>
<evidence type="ECO:0000313" key="2">
    <source>
        <dbReference type="EMBL" id="CAH1796056.1"/>
    </source>
</evidence>
<dbReference type="Proteomes" id="UP000749559">
    <property type="component" value="Unassembled WGS sequence"/>
</dbReference>
<evidence type="ECO:0000313" key="3">
    <source>
        <dbReference type="Proteomes" id="UP000749559"/>
    </source>
</evidence>
<dbReference type="Pfam" id="PF06937">
    <property type="entry name" value="EURL"/>
    <property type="match status" value="1"/>
</dbReference>
<organism evidence="2 3">
    <name type="scientific">Owenia fusiformis</name>
    <name type="common">Polychaete worm</name>
    <dbReference type="NCBI Taxonomy" id="6347"/>
    <lineage>
        <taxon>Eukaryota</taxon>
        <taxon>Metazoa</taxon>
        <taxon>Spiralia</taxon>
        <taxon>Lophotrochozoa</taxon>
        <taxon>Annelida</taxon>
        <taxon>Polychaeta</taxon>
        <taxon>Sedentaria</taxon>
        <taxon>Canalipalpata</taxon>
        <taxon>Sabellida</taxon>
        <taxon>Oweniida</taxon>
        <taxon>Oweniidae</taxon>
        <taxon>Owenia</taxon>
    </lineage>
</organism>
<keyword evidence="3" id="KW-1185">Reference proteome</keyword>
<sequence length="419" mass="48143">MSQRSTRCRTREIIRPLMECTIKNRMMHRGKAFNRDRLAKQSTGRMIETQLDYTVLVDKNMAADNFISISLDDNECEICHHVTQEDLVTCDICVMSHERAKVHTDMRAHKVCFQKSHEILLHKLPSSPKKSPPPMASVHSPKHEVYQNIKGYVGEKLSWIMKYAQDPHFEESRQNIYASQNYKTSSSNAPNYFTLSPFERRKKFTDKGKKKPVSSLAQSRRQSNSHTDLTNLDNNDNENGNSKEKQITDNPSAYSRTKSDGNEGLAKYTRHNNSDKNKNTRISQVRNINLGNDFLSSDRDDDINIGRHAFLGKPRQKTKHKDLYSKPDPPTPKPTRRVPIDLCTLRKKSVVDLRVTVSCLKQHVHDVSSQLVELLQERQCAREHLDMRKVAIEQLVKMQSKSLLDVPPFPDPNIPLGDS</sequence>
<accession>A0A8S4PRF7</accession>
<feature type="compositionally biased region" description="Basic residues" evidence="1">
    <location>
        <begin position="203"/>
        <end position="212"/>
    </location>
</feature>